<protein>
    <submittedName>
        <fullName evidence="1">Uncharacterized protein</fullName>
    </submittedName>
</protein>
<organism evidence="1 2">
    <name type="scientific">Flavobacterium tibetense</name>
    <dbReference type="NCBI Taxonomy" id="2233533"/>
    <lineage>
        <taxon>Bacteria</taxon>
        <taxon>Pseudomonadati</taxon>
        <taxon>Bacteroidota</taxon>
        <taxon>Flavobacteriia</taxon>
        <taxon>Flavobacteriales</taxon>
        <taxon>Flavobacteriaceae</taxon>
        <taxon>Flavobacterium</taxon>
    </lineage>
</organism>
<keyword evidence="2" id="KW-1185">Reference proteome</keyword>
<evidence type="ECO:0000313" key="2">
    <source>
        <dbReference type="Proteomes" id="UP000253319"/>
    </source>
</evidence>
<name>A0A365P1F4_9FLAO</name>
<sequence length="73" mass="8586">MIDDDVDISCFYNLAEEEETNPTIQEVKVLPTSHYTFLIFFTFETLKFNVNLNQLLSYDNLAHKIFSPPPNWL</sequence>
<dbReference type="EMBL" id="QLST01000008">
    <property type="protein sequence ID" value="RBA28307.1"/>
    <property type="molecule type" value="Genomic_DNA"/>
</dbReference>
<dbReference type="Proteomes" id="UP000253319">
    <property type="component" value="Unassembled WGS sequence"/>
</dbReference>
<proteinExistence type="predicted"/>
<evidence type="ECO:0000313" key="1">
    <source>
        <dbReference type="EMBL" id="RBA28307.1"/>
    </source>
</evidence>
<reference evidence="1 2" key="1">
    <citation type="submission" date="2018-06" db="EMBL/GenBank/DDBJ databases">
        <title>Flavobacterium tibetense sp. nov., isolated from a wetland YonghuCo on Tibetan Plateau.</title>
        <authorList>
            <person name="Xing P."/>
            <person name="Phurbu D."/>
            <person name="Lu H."/>
        </authorList>
    </citation>
    <scope>NUCLEOTIDE SEQUENCE [LARGE SCALE GENOMIC DNA]</scope>
    <source>
        <strain evidence="1 2">YH5</strain>
    </source>
</reference>
<dbReference type="AlphaFoldDB" id="A0A365P1F4"/>
<comment type="caution">
    <text evidence="1">The sequence shown here is derived from an EMBL/GenBank/DDBJ whole genome shotgun (WGS) entry which is preliminary data.</text>
</comment>
<gene>
    <name evidence="1" type="ORF">DPN68_07705</name>
</gene>
<accession>A0A365P1F4</accession>